<proteinExistence type="predicted"/>
<organism evidence="1 2">
    <name type="scientific">Portunus trituberculatus</name>
    <name type="common">Swimming crab</name>
    <name type="synonym">Neptunus trituberculatus</name>
    <dbReference type="NCBI Taxonomy" id="210409"/>
    <lineage>
        <taxon>Eukaryota</taxon>
        <taxon>Metazoa</taxon>
        <taxon>Ecdysozoa</taxon>
        <taxon>Arthropoda</taxon>
        <taxon>Crustacea</taxon>
        <taxon>Multicrustacea</taxon>
        <taxon>Malacostraca</taxon>
        <taxon>Eumalacostraca</taxon>
        <taxon>Eucarida</taxon>
        <taxon>Decapoda</taxon>
        <taxon>Pleocyemata</taxon>
        <taxon>Brachyura</taxon>
        <taxon>Eubrachyura</taxon>
        <taxon>Portunoidea</taxon>
        <taxon>Portunidae</taxon>
        <taxon>Portuninae</taxon>
        <taxon>Portunus</taxon>
    </lineage>
</organism>
<accession>A0A5B7GP91</accession>
<dbReference type="Proteomes" id="UP000324222">
    <property type="component" value="Unassembled WGS sequence"/>
</dbReference>
<protein>
    <submittedName>
        <fullName evidence="1">Uncharacterized protein</fullName>
    </submittedName>
</protein>
<comment type="caution">
    <text evidence="1">The sequence shown here is derived from an EMBL/GenBank/DDBJ whole genome shotgun (WGS) entry which is preliminary data.</text>
</comment>
<dbReference type="EMBL" id="VSRR010017718">
    <property type="protein sequence ID" value="MPC60612.1"/>
    <property type="molecule type" value="Genomic_DNA"/>
</dbReference>
<sequence>MLVVTLTPLSRHSLSGVCGTERCQAHVSLRAINKYRPCFTKHRRAILNVWRDRLGHTPALTCMSGEPCRFYHAKKNDDGEGGEKLCLKTTLESGIHSNSEHYGERVTARVQLHRKVEKNSRNAETKGITFARIK</sequence>
<evidence type="ECO:0000313" key="2">
    <source>
        <dbReference type="Proteomes" id="UP000324222"/>
    </source>
</evidence>
<reference evidence="1 2" key="1">
    <citation type="submission" date="2019-05" db="EMBL/GenBank/DDBJ databases">
        <title>Another draft genome of Portunus trituberculatus and its Hox gene families provides insights of decapod evolution.</title>
        <authorList>
            <person name="Jeong J.-H."/>
            <person name="Song I."/>
            <person name="Kim S."/>
            <person name="Choi T."/>
            <person name="Kim D."/>
            <person name="Ryu S."/>
            <person name="Kim W."/>
        </authorList>
    </citation>
    <scope>NUCLEOTIDE SEQUENCE [LARGE SCALE GENOMIC DNA]</scope>
    <source>
        <tissue evidence="1">Muscle</tissue>
    </source>
</reference>
<evidence type="ECO:0000313" key="1">
    <source>
        <dbReference type="EMBL" id="MPC60612.1"/>
    </source>
</evidence>
<keyword evidence="2" id="KW-1185">Reference proteome</keyword>
<gene>
    <name evidence="1" type="ORF">E2C01_054665</name>
</gene>
<dbReference type="AlphaFoldDB" id="A0A5B7GP91"/>
<name>A0A5B7GP91_PORTR</name>